<feature type="transmembrane region" description="Helical" evidence="1">
    <location>
        <begin position="140"/>
        <end position="158"/>
    </location>
</feature>
<sequence length="300" mass="34937">MPNDTLQSSENYNSYHYILIFIYMIPIAIIFPFYIHVFRINQERDKATPMFPMINHFHKILKIVYIFMYAGFIANIGLALEAKSFVLWISVSVMFIVVFMLDLSAEVSHFLLSLLVIQRFIVYFFPTAERLVKFSSRTLWSIHVMFCLLMIIEVLCFVSSEMIYIGFNCFLLASALLYIPLALSIRKMSHLASAKLNKPQRHVMWQLIAIVVLKMTCVPVFWIVEDDVMTVINKCKLIDSFSTPLIIQLSYLGCNRRNLQTFLYSLKLKNVFKVVCCPWIQRSQVEDQSINLSWLSPGGY</sequence>
<dbReference type="OrthoDB" id="5875403at2759"/>
<evidence type="ECO:0000313" key="2">
    <source>
        <dbReference type="EMBL" id="EFP01620.1"/>
    </source>
</evidence>
<protein>
    <recommendedName>
        <fullName evidence="4">Serpentine Receptor, class Z</fullName>
    </recommendedName>
</protein>
<dbReference type="InParanoid" id="E3MH55"/>
<dbReference type="FunCoup" id="E3MH55">
    <property type="interactions" value="2"/>
</dbReference>
<keyword evidence="1" id="KW-1133">Transmembrane helix</keyword>
<accession>E3MH55</accession>
<keyword evidence="1" id="KW-0812">Transmembrane</keyword>
<keyword evidence="1" id="KW-0472">Membrane</keyword>
<feature type="transmembrane region" description="Helical" evidence="1">
    <location>
        <begin position="15"/>
        <end position="39"/>
    </location>
</feature>
<keyword evidence="3" id="KW-1185">Reference proteome</keyword>
<reference evidence="2" key="1">
    <citation type="submission" date="2007-07" db="EMBL/GenBank/DDBJ databases">
        <title>PCAP assembly of the Caenorhabditis remanei genome.</title>
        <authorList>
            <consortium name="The Caenorhabditis remanei Sequencing Consortium"/>
            <person name="Wilson R.K."/>
        </authorList>
    </citation>
    <scope>NUCLEOTIDE SEQUENCE [LARGE SCALE GENOMIC DNA]</scope>
    <source>
        <strain evidence="2">PB4641</strain>
    </source>
</reference>
<feature type="transmembrane region" description="Helical" evidence="1">
    <location>
        <begin position="165"/>
        <end position="183"/>
    </location>
</feature>
<dbReference type="HOGENOM" id="CLU_056063_2_1_1"/>
<name>E3MH55_CAERE</name>
<dbReference type="eggNOG" id="ENOG502R8SW">
    <property type="taxonomic scope" value="Eukaryota"/>
</dbReference>
<feature type="transmembrane region" description="Helical" evidence="1">
    <location>
        <begin position="85"/>
        <end position="103"/>
    </location>
</feature>
<proteinExistence type="predicted"/>
<dbReference type="Proteomes" id="UP000008281">
    <property type="component" value="Unassembled WGS sequence"/>
</dbReference>
<organism evidence="3">
    <name type="scientific">Caenorhabditis remanei</name>
    <name type="common">Caenorhabditis vulgaris</name>
    <dbReference type="NCBI Taxonomy" id="31234"/>
    <lineage>
        <taxon>Eukaryota</taxon>
        <taxon>Metazoa</taxon>
        <taxon>Ecdysozoa</taxon>
        <taxon>Nematoda</taxon>
        <taxon>Chromadorea</taxon>
        <taxon>Rhabditida</taxon>
        <taxon>Rhabditina</taxon>
        <taxon>Rhabditomorpha</taxon>
        <taxon>Rhabditoidea</taxon>
        <taxon>Rhabditidae</taxon>
        <taxon>Peloderinae</taxon>
        <taxon>Caenorhabditis</taxon>
    </lineage>
</organism>
<evidence type="ECO:0000256" key="1">
    <source>
        <dbReference type="SAM" id="Phobius"/>
    </source>
</evidence>
<dbReference type="PANTHER" id="PTHR31720">
    <property type="entry name" value="SERPENTINE RECEPTOR, CLASS Z-RELATED"/>
    <property type="match status" value="1"/>
</dbReference>
<dbReference type="OMA" id="HIPIMIS"/>
<feature type="transmembrane region" description="Helical" evidence="1">
    <location>
        <begin position="110"/>
        <end position="128"/>
    </location>
</feature>
<evidence type="ECO:0000313" key="3">
    <source>
        <dbReference type="Proteomes" id="UP000008281"/>
    </source>
</evidence>
<dbReference type="InterPro" id="IPR018817">
    <property type="entry name" value="7TM_GPCR_serpentine_rcpt_Srz"/>
</dbReference>
<feature type="transmembrane region" description="Helical" evidence="1">
    <location>
        <begin position="60"/>
        <end position="79"/>
    </location>
</feature>
<evidence type="ECO:0008006" key="4">
    <source>
        <dbReference type="Google" id="ProtNLM"/>
    </source>
</evidence>
<dbReference type="Pfam" id="PF10325">
    <property type="entry name" value="7TM_GPCR_Srz"/>
    <property type="match status" value="1"/>
</dbReference>
<feature type="transmembrane region" description="Helical" evidence="1">
    <location>
        <begin position="203"/>
        <end position="224"/>
    </location>
</feature>
<gene>
    <name evidence="2" type="ORF">CRE_23373</name>
</gene>
<dbReference type="PANTHER" id="PTHR31720:SF12">
    <property type="entry name" value="SERPENTINE RECEPTOR, CLASS T-RELATED"/>
    <property type="match status" value="1"/>
</dbReference>
<dbReference type="EMBL" id="DS268444">
    <property type="protein sequence ID" value="EFP01620.1"/>
    <property type="molecule type" value="Genomic_DNA"/>
</dbReference>
<dbReference type="AlphaFoldDB" id="E3MH55"/>